<keyword evidence="1" id="KW-0472">Membrane</keyword>
<dbReference type="PANTHER" id="PTHR36840">
    <property type="entry name" value="BLL5714 PROTEIN"/>
    <property type="match status" value="1"/>
</dbReference>
<feature type="transmembrane region" description="Helical" evidence="1">
    <location>
        <begin position="81"/>
        <end position="101"/>
    </location>
</feature>
<feature type="transmembrane region" description="Helical" evidence="1">
    <location>
        <begin position="130"/>
        <end position="151"/>
    </location>
</feature>
<accession>A0A511J6R3</accession>
<feature type="transmembrane region" description="Helical" evidence="1">
    <location>
        <begin position="21"/>
        <end position="41"/>
    </location>
</feature>
<feature type="transmembrane region" description="Helical" evidence="1">
    <location>
        <begin position="294"/>
        <end position="319"/>
    </location>
</feature>
<protein>
    <recommendedName>
        <fullName evidence="4">Low temperature requirement protein A</fullName>
    </recommendedName>
</protein>
<dbReference type="Pfam" id="PF06772">
    <property type="entry name" value="LtrA"/>
    <property type="match status" value="1"/>
</dbReference>
<keyword evidence="1" id="KW-1133">Transmembrane helix</keyword>
<evidence type="ECO:0000313" key="3">
    <source>
        <dbReference type="Proteomes" id="UP000321720"/>
    </source>
</evidence>
<feature type="transmembrane region" description="Helical" evidence="1">
    <location>
        <begin position="331"/>
        <end position="353"/>
    </location>
</feature>
<feature type="transmembrane region" description="Helical" evidence="1">
    <location>
        <begin position="157"/>
        <end position="174"/>
    </location>
</feature>
<keyword evidence="3" id="KW-1185">Reference proteome</keyword>
<evidence type="ECO:0000313" key="2">
    <source>
        <dbReference type="EMBL" id="GEL93702.1"/>
    </source>
</evidence>
<keyword evidence="1" id="KW-0812">Transmembrane</keyword>
<sequence>MTDDTREDSREDDAAEERHASWLELFFDLVVVAGIGALAHLLHEDSTAGGVGLYAVAFTAFWLVWACFTTYGNLRAARTQVATMLVGMAALAVMTASVFAIDEHGGAFAVAYVVGRFVASRPWNRGTVVVDLPVVQAGIGIVPWVVSWWFVGTAQHVLWAVGLGLDLMLVLSSSRGRMVADMQRRLERVRAGRDGRRSRRGRGRIADRDIPATLDVAEADLPHLAERMSLFMLIVLGESLIQAIDGAADAVWGRPLAVTAAGVFVLVVGLWAASVQRGSAGVALLAPGLLAPRLAWVAHLVTTGAVATLAAVVATFTAAPQSVVSAHDRTLVVVALAVYGAAGVAVHLGVALTRPPARSAVRRASLVRAACVGLPITLAVGAALLHRDGTAERFVWELAGGVVLVLVADGLASGRLGRRSPGRPGHQGAVDSSSS</sequence>
<gene>
    <name evidence="2" type="ORF">CCO02nite_03600</name>
</gene>
<feature type="transmembrane region" description="Helical" evidence="1">
    <location>
        <begin position="53"/>
        <end position="74"/>
    </location>
</feature>
<dbReference type="Proteomes" id="UP000321720">
    <property type="component" value="Unassembled WGS sequence"/>
</dbReference>
<dbReference type="RefSeq" id="WP_186812543.1">
    <property type="nucleotide sequence ID" value="NZ_BJWG01000001.1"/>
</dbReference>
<dbReference type="EMBL" id="BJWG01000001">
    <property type="protein sequence ID" value="GEL93702.1"/>
    <property type="molecule type" value="Genomic_DNA"/>
</dbReference>
<evidence type="ECO:0008006" key="4">
    <source>
        <dbReference type="Google" id="ProtNLM"/>
    </source>
</evidence>
<feature type="transmembrane region" description="Helical" evidence="1">
    <location>
        <begin position="365"/>
        <end position="386"/>
    </location>
</feature>
<organism evidence="2 3">
    <name type="scientific">Cellulomonas composti</name>
    <dbReference type="NCBI Taxonomy" id="266130"/>
    <lineage>
        <taxon>Bacteria</taxon>
        <taxon>Bacillati</taxon>
        <taxon>Actinomycetota</taxon>
        <taxon>Actinomycetes</taxon>
        <taxon>Micrococcales</taxon>
        <taxon>Cellulomonadaceae</taxon>
        <taxon>Cellulomonas</taxon>
    </lineage>
</organism>
<dbReference type="AlphaFoldDB" id="A0A511J6R3"/>
<dbReference type="InterPro" id="IPR010640">
    <property type="entry name" value="Low_temperature_requirement_A"/>
</dbReference>
<feature type="transmembrane region" description="Helical" evidence="1">
    <location>
        <begin position="256"/>
        <end position="273"/>
    </location>
</feature>
<name>A0A511J6R3_9CELL</name>
<reference evidence="2 3" key="1">
    <citation type="submission" date="2019-07" db="EMBL/GenBank/DDBJ databases">
        <title>Whole genome shotgun sequence of Cellulomonas composti NBRC 100758.</title>
        <authorList>
            <person name="Hosoyama A."/>
            <person name="Uohara A."/>
            <person name="Ohji S."/>
            <person name="Ichikawa N."/>
        </authorList>
    </citation>
    <scope>NUCLEOTIDE SEQUENCE [LARGE SCALE GENOMIC DNA]</scope>
    <source>
        <strain evidence="2 3">NBRC 100758</strain>
    </source>
</reference>
<proteinExistence type="predicted"/>
<evidence type="ECO:0000256" key="1">
    <source>
        <dbReference type="SAM" id="Phobius"/>
    </source>
</evidence>
<dbReference type="PANTHER" id="PTHR36840:SF1">
    <property type="entry name" value="BLL5714 PROTEIN"/>
    <property type="match status" value="1"/>
</dbReference>
<feature type="transmembrane region" description="Helical" evidence="1">
    <location>
        <begin position="398"/>
        <end position="417"/>
    </location>
</feature>
<comment type="caution">
    <text evidence="2">The sequence shown here is derived from an EMBL/GenBank/DDBJ whole genome shotgun (WGS) entry which is preliminary data.</text>
</comment>